<accession>A0ABN3V2J3</accession>
<dbReference type="Gene3D" id="3.40.50.10190">
    <property type="entry name" value="BRCT domain"/>
    <property type="match status" value="1"/>
</dbReference>
<comment type="caution">
    <text evidence="3">The sequence shown here is derived from an EMBL/GenBank/DDBJ whole genome shotgun (WGS) entry which is preliminary data.</text>
</comment>
<dbReference type="SMART" id="SM00292">
    <property type="entry name" value="BRCT"/>
    <property type="match status" value="1"/>
</dbReference>
<feature type="region of interest" description="Disordered" evidence="1">
    <location>
        <begin position="329"/>
        <end position="349"/>
    </location>
</feature>
<dbReference type="CDD" id="cd17748">
    <property type="entry name" value="BRCT_DNA_ligase_like"/>
    <property type="match status" value="1"/>
</dbReference>
<dbReference type="Gene3D" id="3.30.420.10">
    <property type="entry name" value="Ribonuclease H-like superfamily/Ribonuclease H"/>
    <property type="match status" value="1"/>
</dbReference>
<dbReference type="PROSITE" id="PS50172">
    <property type="entry name" value="BRCT"/>
    <property type="match status" value="1"/>
</dbReference>
<dbReference type="SMART" id="SM00479">
    <property type="entry name" value="EXOIII"/>
    <property type="match status" value="1"/>
</dbReference>
<feature type="domain" description="BRCT" evidence="2">
    <location>
        <begin position="241"/>
        <end position="298"/>
    </location>
</feature>
<name>A0ABN3V2J3_9PSEU</name>
<evidence type="ECO:0000256" key="1">
    <source>
        <dbReference type="SAM" id="MobiDB-lite"/>
    </source>
</evidence>
<dbReference type="RefSeq" id="WP_344677704.1">
    <property type="nucleotide sequence ID" value="NZ_BAAAUX010000002.1"/>
</dbReference>
<dbReference type="SUPFAM" id="SSF53098">
    <property type="entry name" value="Ribonuclease H-like"/>
    <property type="match status" value="1"/>
</dbReference>
<dbReference type="Proteomes" id="UP001500979">
    <property type="component" value="Unassembled WGS sequence"/>
</dbReference>
<protein>
    <recommendedName>
        <fullName evidence="2">BRCT domain-containing protein</fullName>
    </recommendedName>
</protein>
<dbReference type="InterPro" id="IPR036397">
    <property type="entry name" value="RNaseH_sf"/>
</dbReference>
<organism evidence="3 4">
    <name type="scientific">Saccharopolyspora taberi</name>
    <dbReference type="NCBI Taxonomy" id="60895"/>
    <lineage>
        <taxon>Bacteria</taxon>
        <taxon>Bacillati</taxon>
        <taxon>Actinomycetota</taxon>
        <taxon>Actinomycetes</taxon>
        <taxon>Pseudonocardiales</taxon>
        <taxon>Pseudonocardiaceae</taxon>
        <taxon>Saccharopolyspora</taxon>
    </lineage>
</organism>
<dbReference type="InterPro" id="IPR012337">
    <property type="entry name" value="RNaseH-like_sf"/>
</dbReference>
<dbReference type="Pfam" id="PF00929">
    <property type="entry name" value="RNase_T"/>
    <property type="match status" value="1"/>
</dbReference>
<dbReference type="InterPro" id="IPR013520">
    <property type="entry name" value="Ribonucl_H"/>
</dbReference>
<dbReference type="SUPFAM" id="SSF52113">
    <property type="entry name" value="BRCT domain"/>
    <property type="match status" value="1"/>
</dbReference>
<keyword evidence="4" id="KW-1185">Reference proteome</keyword>
<feature type="region of interest" description="Disordered" evidence="1">
    <location>
        <begin position="204"/>
        <end position="244"/>
    </location>
</feature>
<dbReference type="InterPro" id="IPR036420">
    <property type="entry name" value="BRCT_dom_sf"/>
</dbReference>
<evidence type="ECO:0000259" key="2">
    <source>
        <dbReference type="PROSITE" id="PS50172"/>
    </source>
</evidence>
<dbReference type="InterPro" id="IPR001357">
    <property type="entry name" value="BRCT_dom"/>
</dbReference>
<evidence type="ECO:0000313" key="3">
    <source>
        <dbReference type="EMBL" id="GAA2775922.1"/>
    </source>
</evidence>
<evidence type="ECO:0000313" key="4">
    <source>
        <dbReference type="Proteomes" id="UP001500979"/>
    </source>
</evidence>
<proteinExistence type="predicted"/>
<sequence length="349" mass="37122">MRQPLPGSPRRGRADDSSWVAIDFELANEHHASACSAGLVAVEGGVVVDRRYTTIRPPEGLDHFSPYATAKHGMTFADVANAPSLAAVLPGILEFIAGRPLVAHNASVERAVLDKGCAAVGITVPDLVLCCTLRIAKQTWQLPGYTLGRVAAAAGLKLKAHHHALNDAEAAAQIALAAMESHGHNSLGELVAALGIKWDRTGSHRSATLPREKPQPRAPHPAARFFRKTPRSVPEPDRTSDASHPLHGRTVCFTGQLTALSRDEAWRAVAACGGQVKANLTKATDFLVVGTQDPDVLRAGETKSSTHLRAERYGTPILDEAEFLALLRPATAPAEQPGSRPASATDHQR</sequence>
<gene>
    <name evidence="3" type="ORF">GCM10010470_05380</name>
</gene>
<dbReference type="PANTHER" id="PTHR30231:SF42">
    <property type="entry name" value="EXONUCLEASE"/>
    <property type="match status" value="1"/>
</dbReference>
<dbReference type="Pfam" id="PF00533">
    <property type="entry name" value="BRCT"/>
    <property type="match status" value="1"/>
</dbReference>
<dbReference type="EMBL" id="BAAAUX010000002">
    <property type="protein sequence ID" value="GAA2775922.1"/>
    <property type="molecule type" value="Genomic_DNA"/>
</dbReference>
<reference evidence="3 4" key="1">
    <citation type="journal article" date="2019" name="Int. J. Syst. Evol. Microbiol.">
        <title>The Global Catalogue of Microorganisms (GCM) 10K type strain sequencing project: providing services to taxonomists for standard genome sequencing and annotation.</title>
        <authorList>
            <consortium name="The Broad Institute Genomics Platform"/>
            <consortium name="The Broad Institute Genome Sequencing Center for Infectious Disease"/>
            <person name="Wu L."/>
            <person name="Ma J."/>
        </authorList>
    </citation>
    <scope>NUCLEOTIDE SEQUENCE [LARGE SCALE GENOMIC DNA]</scope>
    <source>
        <strain evidence="3 4">JCM 9383</strain>
    </source>
</reference>
<dbReference type="PANTHER" id="PTHR30231">
    <property type="entry name" value="DNA POLYMERASE III SUBUNIT EPSILON"/>
    <property type="match status" value="1"/>
</dbReference>